<evidence type="ECO:0000313" key="5">
    <source>
        <dbReference type="EMBL" id="MCQ4815290.1"/>
    </source>
</evidence>
<evidence type="ECO:0000256" key="2">
    <source>
        <dbReference type="ARBA" id="ARBA00022857"/>
    </source>
</evidence>
<dbReference type="EMBL" id="JANFYT010000032">
    <property type="protein sequence ID" value="MCQ4815290.1"/>
    <property type="molecule type" value="Genomic_DNA"/>
</dbReference>
<name>A0AAW5K817_9BACT</name>
<keyword evidence="6" id="KW-1185">Reference proteome</keyword>
<proteinExistence type="inferred from homology"/>
<dbReference type="PROSITE" id="PS00061">
    <property type="entry name" value="ADH_SHORT"/>
    <property type="match status" value="1"/>
</dbReference>
<accession>A0AAW5K817</accession>
<dbReference type="GO" id="GO:0016491">
    <property type="term" value="F:oxidoreductase activity"/>
    <property type="evidence" value="ECO:0007669"/>
    <property type="project" value="UniProtKB-KW"/>
</dbReference>
<keyword evidence="2" id="KW-0521">NADP</keyword>
<protein>
    <submittedName>
        <fullName evidence="5">SDR family oxidoreductase</fullName>
    </submittedName>
</protein>
<evidence type="ECO:0000256" key="1">
    <source>
        <dbReference type="ARBA" id="ARBA00006484"/>
    </source>
</evidence>
<gene>
    <name evidence="5" type="ORF">NE630_12700</name>
</gene>
<dbReference type="AlphaFoldDB" id="A0AAW5K817"/>
<dbReference type="Proteomes" id="UP001205919">
    <property type="component" value="Unassembled WGS sequence"/>
</dbReference>
<keyword evidence="3" id="KW-0560">Oxidoreductase</keyword>
<comment type="similarity">
    <text evidence="1 4">Belongs to the short-chain dehydrogenases/reductases (SDR) family.</text>
</comment>
<dbReference type="RefSeq" id="WP_256182215.1">
    <property type="nucleotide sequence ID" value="NZ_CP171104.1"/>
</dbReference>
<dbReference type="PRINTS" id="PR00081">
    <property type="entry name" value="GDHRDH"/>
</dbReference>
<comment type="caution">
    <text evidence="5">The sequence shown here is derived from an EMBL/GenBank/DDBJ whole genome shotgun (WGS) entry which is preliminary data.</text>
</comment>
<dbReference type="SUPFAM" id="SSF51735">
    <property type="entry name" value="NAD(P)-binding Rossmann-fold domains"/>
    <property type="match status" value="1"/>
</dbReference>
<dbReference type="InterPro" id="IPR020904">
    <property type="entry name" value="Sc_DH/Rdtase_CS"/>
</dbReference>
<evidence type="ECO:0000313" key="6">
    <source>
        <dbReference type="Proteomes" id="UP001205919"/>
    </source>
</evidence>
<dbReference type="PRINTS" id="PR00080">
    <property type="entry name" value="SDRFAMILY"/>
</dbReference>
<dbReference type="Gene3D" id="3.40.50.720">
    <property type="entry name" value="NAD(P)-binding Rossmann-like Domain"/>
    <property type="match status" value="1"/>
</dbReference>
<evidence type="ECO:0000256" key="4">
    <source>
        <dbReference type="RuleBase" id="RU000363"/>
    </source>
</evidence>
<evidence type="ECO:0000256" key="3">
    <source>
        <dbReference type="ARBA" id="ARBA00023002"/>
    </source>
</evidence>
<dbReference type="InterPro" id="IPR002347">
    <property type="entry name" value="SDR_fam"/>
</dbReference>
<organism evidence="5 6">
    <name type="scientific">Cloacibacillus evryensis</name>
    <dbReference type="NCBI Taxonomy" id="508460"/>
    <lineage>
        <taxon>Bacteria</taxon>
        <taxon>Thermotogati</taxon>
        <taxon>Synergistota</taxon>
        <taxon>Synergistia</taxon>
        <taxon>Synergistales</taxon>
        <taxon>Synergistaceae</taxon>
        <taxon>Cloacibacillus</taxon>
    </lineage>
</organism>
<dbReference type="Pfam" id="PF00106">
    <property type="entry name" value="adh_short"/>
    <property type="match status" value="1"/>
</dbReference>
<dbReference type="InterPro" id="IPR036291">
    <property type="entry name" value="NAD(P)-bd_dom_sf"/>
</dbReference>
<sequence length="290" mass="31549">MDLDKTYYAGKNVIVTGAASGVGLGLIEELLSYGTAKAVLADYNRENLETHAKRLSGEYPGRVKGIVCDVSKEESVKAMIDAAAEFFGGKIDLLVNNAGKGFAGFFAESSCDMEKIGKLFKMRIQTNEDWEEAFALNFYGALYGCRAVIPYMLKAGGGQVINIISGVAYSPMPLQTMYAATKAALMSMTLSLRAEYWDENIKFSPATPGTVATAIWRTENGGDLTPPTAQSPREAAAHILAGAAENKRVICGDETDEYGLKINFNPDMQDYVDKYFINVARERKSGNYTI</sequence>
<dbReference type="PANTHER" id="PTHR43391:SF14">
    <property type="entry name" value="DEHYDROGENASE_REDUCTASE SDR FAMILY PROTEIN 7-LIKE"/>
    <property type="match status" value="1"/>
</dbReference>
<reference evidence="5 6" key="1">
    <citation type="submission" date="2022-06" db="EMBL/GenBank/DDBJ databases">
        <title>Isolation of gut microbiota from human fecal samples.</title>
        <authorList>
            <person name="Pamer E.G."/>
            <person name="Barat B."/>
            <person name="Waligurski E."/>
            <person name="Medina S."/>
            <person name="Paddock L."/>
            <person name="Mostad J."/>
        </authorList>
    </citation>
    <scope>NUCLEOTIDE SEQUENCE [LARGE SCALE GENOMIC DNA]</scope>
    <source>
        <strain evidence="5 6">DFI.9.90</strain>
    </source>
</reference>
<dbReference type="PANTHER" id="PTHR43391">
    <property type="entry name" value="RETINOL DEHYDROGENASE-RELATED"/>
    <property type="match status" value="1"/>
</dbReference>
<dbReference type="CDD" id="cd05233">
    <property type="entry name" value="SDR_c"/>
    <property type="match status" value="1"/>
</dbReference>